<comment type="subcellular location">
    <subcellularLocation>
        <location evidence="1">Periplasm</location>
    </subcellularLocation>
</comment>
<keyword evidence="1" id="KW-0574">Periplasm</keyword>
<dbReference type="GO" id="GO:0070206">
    <property type="term" value="P:protein trimerization"/>
    <property type="evidence" value="ECO:0007669"/>
    <property type="project" value="InterPro"/>
</dbReference>
<reference evidence="4 5" key="1">
    <citation type="submission" date="2018-06" db="EMBL/GenBank/DDBJ databases">
        <title>Genomic Encyclopedia of Type Strains, Phase III (KMG-III): the genomes of soil and plant-associated and newly described type strains.</title>
        <authorList>
            <person name="Whitman W."/>
        </authorList>
    </citation>
    <scope>NUCLEOTIDE SEQUENCE [LARGE SCALE GENOMIC DNA]</scope>
    <source>
        <strain evidence="4 5">CGMCC 1.15366</strain>
    </source>
</reference>
<dbReference type="GO" id="GO:0043093">
    <property type="term" value="P:FtsZ-dependent cytokinesis"/>
    <property type="evidence" value="ECO:0007669"/>
    <property type="project" value="UniProtKB-UniRule"/>
</dbReference>
<evidence type="ECO:0000256" key="1">
    <source>
        <dbReference type="HAMAP-Rule" id="MF_02066"/>
    </source>
</evidence>
<dbReference type="InterPro" id="IPR032519">
    <property type="entry name" value="YbgF_tri"/>
</dbReference>
<keyword evidence="1" id="KW-0732">Signal</keyword>
<dbReference type="SUPFAM" id="SSF48452">
    <property type="entry name" value="TPR-like"/>
    <property type="match status" value="1"/>
</dbReference>
<dbReference type="Pfam" id="PF16331">
    <property type="entry name" value="TolA_bind_tri"/>
    <property type="match status" value="1"/>
</dbReference>
<evidence type="ECO:0000313" key="4">
    <source>
        <dbReference type="EMBL" id="RAK00800.1"/>
    </source>
</evidence>
<protein>
    <recommendedName>
        <fullName evidence="1">Cell division coordinator CpoB</fullName>
    </recommendedName>
</protein>
<dbReference type="AlphaFoldDB" id="A0A327X3V5"/>
<dbReference type="Gene3D" id="1.25.40.10">
    <property type="entry name" value="Tetratricopeptide repeat domain"/>
    <property type="match status" value="1"/>
</dbReference>
<dbReference type="RefSeq" id="WP_241974059.1">
    <property type="nucleotide sequence ID" value="NZ_PIPK01000003.1"/>
</dbReference>
<evidence type="ECO:0000256" key="2">
    <source>
        <dbReference type="PROSITE-ProRule" id="PRU00339"/>
    </source>
</evidence>
<dbReference type="EMBL" id="QLMD01000002">
    <property type="protein sequence ID" value="RAK00800.1"/>
    <property type="molecule type" value="Genomic_DNA"/>
</dbReference>
<comment type="similarity">
    <text evidence="1">Belongs to the CpoB family.</text>
</comment>
<dbReference type="SMART" id="SM00028">
    <property type="entry name" value="TPR"/>
    <property type="match status" value="2"/>
</dbReference>
<dbReference type="Proteomes" id="UP000249203">
    <property type="component" value="Unassembled WGS sequence"/>
</dbReference>
<gene>
    <name evidence="1" type="primary">cpoB</name>
    <name evidence="4" type="ORF">B0I24_102225</name>
</gene>
<proteinExistence type="inferred from homology"/>
<keyword evidence="1" id="KW-0132">Cell division</keyword>
<dbReference type="InterPro" id="IPR014162">
    <property type="entry name" value="CpoB_C"/>
</dbReference>
<sequence precursor="true">MNKVSTLLVAVAMGTAPSVAFAQAPVSSVSGSGDSLEQRIERVERLLEARGEQQIRMGEQLMNLQREVSELRGITEEHAHQLNEVLERQRDLYQEIDRRVGEMRSGGSASSDATATVAVPTRDDRGGVAYSDNLSENQAYDRAIALVLEERRYDDAIPAFRAFIQNYPNSGYLGNAHYWLGQLLYSRNEYGEARQHFREVVDNYPESNKRADCMLKLGIIAQSENNNSQARQRFEQVINEYPNSTEAGLARTRLNNLR</sequence>
<dbReference type="Gene3D" id="1.20.5.110">
    <property type="match status" value="1"/>
</dbReference>
<comment type="caution">
    <text evidence="4">The sequence shown here is derived from an EMBL/GenBank/DDBJ whole genome shotgun (WGS) entry which is preliminary data.</text>
</comment>
<keyword evidence="1" id="KW-0131">Cell cycle</keyword>
<organism evidence="4 5">
    <name type="scientific">Aliidiomarina maris</name>
    <dbReference type="NCBI Taxonomy" id="531312"/>
    <lineage>
        <taxon>Bacteria</taxon>
        <taxon>Pseudomonadati</taxon>
        <taxon>Pseudomonadota</taxon>
        <taxon>Gammaproteobacteria</taxon>
        <taxon>Alteromonadales</taxon>
        <taxon>Idiomarinaceae</taxon>
        <taxon>Aliidiomarina</taxon>
    </lineage>
</organism>
<evidence type="ECO:0000313" key="5">
    <source>
        <dbReference type="Proteomes" id="UP000249203"/>
    </source>
</evidence>
<dbReference type="InterPro" id="IPR019734">
    <property type="entry name" value="TPR_rpt"/>
</dbReference>
<dbReference type="PROSITE" id="PS50005">
    <property type="entry name" value="TPR"/>
    <property type="match status" value="1"/>
</dbReference>
<accession>A0A327X3V5</accession>
<keyword evidence="2" id="KW-0802">TPR repeat</keyword>
<dbReference type="InterPro" id="IPR011990">
    <property type="entry name" value="TPR-like_helical_dom_sf"/>
</dbReference>
<dbReference type="Pfam" id="PF13432">
    <property type="entry name" value="TPR_16"/>
    <property type="match status" value="1"/>
</dbReference>
<dbReference type="Pfam" id="PF13174">
    <property type="entry name" value="TPR_6"/>
    <property type="match status" value="1"/>
</dbReference>
<feature type="chain" id="PRO_5016473198" description="Cell division coordinator CpoB" evidence="1">
    <location>
        <begin position="23"/>
        <end position="258"/>
    </location>
</feature>
<feature type="signal peptide" evidence="1">
    <location>
        <begin position="1"/>
        <end position="22"/>
    </location>
</feature>
<dbReference type="InterPro" id="IPR034706">
    <property type="entry name" value="CpoB"/>
</dbReference>
<feature type="repeat" description="TPR" evidence="2">
    <location>
        <begin position="174"/>
        <end position="207"/>
    </location>
</feature>
<dbReference type="HAMAP" id="MF_02066">
    <property type="entry name" value="CpoB"/>
    <property type="match status" value="1"/>
</dbReference>
<evidence type="ECO:0000259" key="3">
    <source>
        <dbReference type="Pfam" id="PF16331"/>
    </source>
</evidence>
<dbReference type="NCBIfam" id="TIGR02795">
    <property type="entry name" value="tol_pal_ybgF"/>
    <property type="match status" value="1"/>
</dbReference>
<dbReference type="GO" id="GO:0030288">
    <property type="term" value="C:outer membrane-bounded periplasmic space"/>
    <property type="evidence" value="ECO:0007669"/>
    <property type="project" value="UniProtKB-UniRule"/>
</dbReference>
<comment type="function">
    <text evidence="1">Mediates coordination of peptidoglycan synthesis and outer membrane constriction during cell division.</text>
</comment>
<feature type="domain" description="YbgF trimerisation" evidence="3">
    <location>
        <begin position="35"/>
        <end position="109"/>
    </location>
</feature>
<name>A0A327X3V5_9GAMM</name>